<dbReference type="Proteomes" id="UP001199816">
    <property type="component" value="Unassembled WGS sequence"/>
</dbReference>
<dbReference type="Pfam" id="PF00027">
    <property type="entry name" value="cNMP_binding"/>
    <property type="match status" value="1"/>
</dbReference>
<name>A0ABS8PTY9_9BACT</name>
<keyword evidence="3" id="KW-1185">Reference proteome</keyword>
<feature type="domain" description="Cyclic nucleotide-binding" evidence="1">
    <location>
        <begin position="19"/>
        <end position="119"/>
    </location>
</feature>
<evidence type="ECO:0000259" key="1">
    <source>
        <dbReference type="PROSITE" id="PS50042"/>
    </source>
</evidence>
<dbReference type="InterPro" id="IPR018490">
    <property type="entry name" value="cNMP-bd_dom_sf"/>
</dbReference>
<accession>A0ABS8PTY9</accession>
<organism evidence="2 3">
    <name type="scientific">Niabella pedocola</name>
    <dbReference type="NCBI Taxonomy" id="1752077"/>
    <lineage>
        <taxon>Bacteria</taxon>
        <taxon>Pseudomonadati</taxon>
        <taxon>Bacteroidota</taxon>
        <taxon>Chitinophagia</taxon>
        <taxon>Chitinophagales</taxon>
        <taxon>Chitinophagaceae</taxon>
        <taxon>Niabella</taxon>
    </lineage>
</organism>
<dbReference type="InterPro" id="IPR014710">
    <property type="entry name" value="RmlC-like_jellyroll"/>
</dbReference>
<dbReference type="CDD" id="cd00038">
    <property type="entry name" value="CAP_ED"/>
    <property type="match status" value="1"/>
</dbReference>
<evidence type="ECO:0000313" key="3">
    <source>
        <dbReference type="Proteomes" id="UP001199816"/>
    </source>
</evidence>
<comment type="caution">
    <text evidence="2">The sequence shown here is derived from an EMBL/GenBank/DDBJ whole genome shotgun (WGS) entry which is preliminary data.</text>
</comment>
<dbReference type="EMBL" id="JAJNEC010000005">
    <property type="protein sequence ID" value="MCD2424330.1"/>
    <property type="molecule type" value="Genomic_DNA"/>
</dbReference>
<evidence type="ECO:0000313" key="2">
    <source>
        <dbReference type="EMBL" id="MCD2424330.1"/>
    </source>
</evidence>
<dbReference type="SUPFAM" id="SSF51206">
    <property type="entry name" value="cAMP-binding domain-like"/>
    <property type="match status" value="1"/>
</dbReference>
<protein>
    <submittedName>
        <fullName evidence="2">Crp/Fnr family transcriptional regulator</fullName>
    </submittedName>
</protein>
<dbReference type="Gene3D" id="2.60.120.10">
    <property type="entry name" value="Jelly Rolls"/>
    <property type="match status" value="1"/>
</dbReference>
<dbReference type="InterPro" id="IPR000595">
    <property type="entry name" value="cNMP-bd_dom"/>
</dbReference>
<gene>
    <name evidence="2" type="ORF">LQ567_16240</name>
</gene>
<sequence>MKENLIQASAEPLINYFNALIPLNAGETNLVTSLFKPRLYRKRQYVLQEGNVCNEFSFVVRGCLRMYKIDDKGNTHIIQFAAENWWTVDIGSFHGRKPSALNIDALEDTILLQINYDNLILLYTLAPKFDRIFRVLIENSYVTLQDRLLQNISSTAEERYLSFMQVYAHLSNRLSQTQIASFLGITPEFLSRLRNKMAKKKP</sequence>
<dbReference type="RefSeq" id="WP_231005961.1">
    <property type="nucleotide sequence ID" value="NZ_JAJNEC010000005.1"/>
</dbReference>
<dbReference type="PROSITE" id="PS50042">
    <property type="entry name" value="CNMP_BINDING_3"/>
    <property type="match status" value="1"/>
</dbReference>
<proteinExistence type="predicted"/>
<dbReference type="SMART" id="SM00100">
    <property type="entry name" value="cNMP"/>
    <property type="match status" value="1"/>
</dbReference>
<reference evidence="2 3" key="1">
    <citation type="submission" date="2021-11" db="EMBL/GenBank/DDBJ databases">
        <title>Genomic of Niabella pedocola.</title>
        <authorList>
            <person name="Wu T."/>
        </authorList>
    </citation>
    <scope>NUCLEOTIDE SEQUENCE [LARGE SCALE GENOMIC DNA]</scope>
    <source>
        <strain evidence="2 3">JCM 31011</strain>
    </source>
</reference>